<gene>
    <name evidence="2" type="ORF">BCV71DRAFT_34157</name>
</gene>
<name>A0A1X0SBZ7_RHIZD</name>
<dbReference type="EMBL" id="KV921274">
    <property type="protein sequence ID" value="ORE21739.1"/>
    <property type="molecule type" value="Genomic_DNA"/>
</dbReference>
<dbReference type="AlphaFoldDB" id="A0A1X0SBZ7"/>
<evidence type="ECO:0000256" key="1">
    <source>
        <dbReference type="SAM" id="Phobius"/>
    </source>
</evidence>
<feature type="transmembrane region" description="Helical" evidence="1">
    <location>
        <begin position="26"/>
        <end position="46"/>
    </location>
</feature>
<accession>A0A1X0SBZ7</accession>
<keyword evidence="1" id="KW-0472">Membrane</keyword>
<evidence type="ECO:0000313" key="2">
    <source>
        <dbReference type="EMBL" id="ORE21739.1"/>
    </source>
</evidence>
<protein>
    <submittedName>
        <fullName evidence="2">Uncharacterized protein</fullName>
    </submittedName>
</protein>
<dbReference type="Proteomes" id="UP000242381">
    <property type="component" value="Unassembled WGS sequence"/>
</dbReference>
<proteinExistence type="predicted"/>
<sequence>MSLHRHQNLGYLNLLMKSTLSRSLPFRNAISTMLLTLLTTVNLIILNNSM</sequence>
<keyword evidence="1" id="KW-1133">Transmembrane helix</keyword>
<keyword evidence="1" id="KW-0812">Transmembrane</keyword>
<evidence type="ECO:0000313" key="3">
    <source>
        <dbReference type="Proteomes" id="UP000242381"/>
    </source>
</evidence>
<reference evidence="2 3" key="1">
    <citation type="journal article" date="2016" name="Proc. Natl. Acad. Sci. U.S.A.">
        <title>Lipid metabolic changes in an early divergent fungus govern the establishment of a mutualistic symbiosis with endobacteria.</title>
        <authorList>
            <person name="Lastovetsky O.A."/>
            <person name="Gaspar M.L."/>
            <person name="Mondo S.J."/>
            <person name="LaButti K.M."/>
            <person name="Sandor L."/>
            <person name="Grigoriev I.V."/>
            <person name="Henry S.A."/>
            <person name="Pawlowska T.E."/>
        </authorList>
    </citation>
    <scope>NUCLEOTIDE SEQUENCE [LARGE SCALE GENOMIC DNA]</scope>
    <source>
        <strain evidence="2 3">ATCC 11559</strain>
    </source>
</reference>
<organism evidence="2 3">
    <name type="scientific">Rhizopus microsporus</name>
    <dbReference type="NCBI Taxonomy" id="58291"/>
    <lineage>
        <taxon>Eukaryota</taxon>
        <taxon>Fungi</taxon>
        <taxon>Fungi incertae sedis</taxon>
        <taxon>Mucoromycota</taxon>
        <taxon>Mucoromycotina</taxon>
        <taxon>Mucoromycetes</taxon>
        <taxon>Mucorales</taxon>
        <taxon>Mucorineae</taxon>
        <taxon>Rhizopodaceae</taxon>
        <taxon>Rhizopus</taxon>
    </lineage>
</organism>